<evidence type="ECO:0000313" key="15">
    <source>
        <dbReference type="Proteomes" id="UP000243515"/>
    </source>
</evidence>
<dbReference type="Proteomes" id="UP000243515">
    <property type="component" value="Unassembled WGS sequence"/>
</dbReference>
<reference evidence="14 15" key="1">
    <citation type="journal article" date="2015" name="Environ. Microbiol.">
        <title>Metagenome sequence of Elaphomyces granulatus from sporocarp tissue reveals Ascomycota ectomycorrhizal fingerprints of genome expansion and a Proteobacteria-rich microbiome.</title>
        <authorList>
            <person name="Quandt C.A."/>
            <person name="Kohler A."/>
            <person name="Hesse C.N."/>
            <person name="Sharpton T.J."/>
            <person name="Martin F."/>
            <person name="Spatafora J.W."/>
        </authorList>
    </citation>
    <scope>NUCLEOTIDE SEQUENCE [LARGE SCALE GENOMIC DNA]</scope>
    <source>
        <strain evidence="14 15">OSC145934</strain>
    </source>
</reference>
<dbReference type="CDD" id="cd10014">
    <property type="entry name" value="TFIIA_gamma_C"/>
    <property type="match status" value="1"/>
</dbReference>
<dbReference type="FunFam" id="2.30.18.10:FF:000003">
    <property type="entry name" value="Transcription initiation factor IIA subunit 2"/>
    <property type="match status" value="1"/>
</dbReference>
<comment type="subcellular location">
    <subcellularLocation>
        <location evidence="1">Nucleus</location>
    </subcellularLocation>
</comment>
<dbReference type="Gene3D" id="2.30.18.10">
    <property type="entry name" value="Transcription factor IIA (TFIIA), beta-barrel domain"/>
    <property type="match status" value="1"/>
</dbReference>
<feature type="compositionally biased region" description="Acidic residues" evidence="11">
    <location>
        <begin position="210"/>
        <end position="223"/>
    </location>
</feature>
<evidence type="ECO:0000259" key="12">
    <source>
        <dbReference type="Pfam" id="PF02268"/>
    </source>
</evidence>
<dbReference type="OrthoDB" id="586585at2759"/>
<evidence type="ECO:0000256" key="3">
    <source>
        <dbReference type="ARBA" id="ARBA00019928"/>
    </source>
</evidence>
<evidence type="ECO:0000313" key="14">
    <source>
        <dbReference type="EMBL" id="OXV12125.1"/>
    </source>
</evidence>
<feature type="domain" description="Transcription initiation factor IIA gamma subunit N-terminal" evidence="12">
    <location>
        <begin position="5"/>
        <end position="51"/>
    </location>
</feature>
<comment type="caution">
    <text evidence="14">The sequence shown here is derived from an EMBL/GenBank/DDBJ whole genome shotgun (WGS) entry which is preliminary data.</text>
</comment>
<evidence type="ECO:0000256" key="1">
    <source>
        <dbReference type="ARBA" id="ARBA00004123"/>
    </source>
</evidence>
<dbReference type="Pfam" id="PF02751">
    <property type="entry name" value="TFIIA_gamma_C"/>
    <property type="match status" value="1"/>
</dbReference>
<comment type="subunit">
    <text evidence="10">TFIIA is a heterodimer composed of the large TOA1 and the small TOA2 subunits.</text>
</comment>
<dbReference type="GO" id="GO:0005672">
    <property type="term" value="C:transcription factor TFIIA complex"/>
    <property type="evidence" value="ECO:0007669"/>
    <property type="project" value="InterPro"/>
</dbReference>
<keyword evidence="6" id="KW-0539">Nucleus</keyword>
<evidence type="ECO:0000256" key="10">
    <source>
        <dbReference type="ARBA" id="ARBA00063181"/>
    </source>
</evidence>
<evidence type="ECO:0000256" key="9">
    <source>
        <dbReference type="ARBA" id="ARBA00032215"/>
    </source>
</evidence>
<dbReference type="FunFam" id="1.10.287.190:FF:000001">
    <property type="entry name" value="Transcription initiation factor IIA subunit 2"/>
    <property type="match status" value="1"/>
</dbReference>
<proteinExistence type="inferred from homology"/>
<organism evidence="14 15">
    <name type="scientific">Elaphomyces granulatus</name>
    <dbReference type="NCBI Taxonomy" id="519963"/>
    <lineage>
        <taxon>Eukaryota</taxon>
        <taxon>Fungi</taxon>
        <taxon>Dikarya</taxon>
        <taxon>Ascomycota</taxon>
        <taxon>Pezizomycotina</taxon>
        <taxon>Eurotiomycetes</taxon>
        <taxon>Eurotiomycetidae</taxon>
        <taxon>Eurotiales</taxon>
        <taxon>Elaphomycetaceae</taxon>
        <taxon>Elaphomyces</taxon>
    </lineage>
</organism>
<dbReference type="AlphaFoldDB" id="A0A232M6T4"/>
<feature type="domain" description="Transcription initiation factor IIA gamma subunit C-terminal" evidence="13">
    <location>
        <begin position="62"/>
        <end position="99"/>
    </location>
</feature>
<dbReference type="GO" id="GO:0006367">
    <property type="term" value="P:transcription initiation at RNA polymerase II promoter"/>
    <property type="evidence" value="ECO:0007669"/>
    <property type="project" value="InterPro"/>
</dbReference>
<evidence type="ECO:0000256" key="8">
    <source>
        <dbReference type="ARBA" id="ARBA00029848"/>
    </source>
</evidence>
<feature type="region of interest" description="Disordered" evidence="11">
    <location>
        <begin position="261"/>
        <end position="362"/>
    </location>
</feature>
<name>A0A232M6T4_9EURO</name>
<feature type="compositionally biased region" description="Basic and acidic residues" evidence="11">
    <location>
        <begin position="333"/>
        <end position="350"/>
    </location>
</feature>
<evidence type="ECO:0000256" key="2">
    <source>
        <dbReference type="ARBA" id="ARBA00007675"/>
    </source>
</evidence>
<dbReference type="InterPro" id="IPR003194">
    <property type="entry name" value="TFIIA_gsu"/>
</dbReference>
<feature type="compositionally biased region" description="Polar residues" evidence="11">
    <location>
        <begin position="263"/>
        <end position="276"/>
    </location>
</feature>
<feature type="compositionally biased region" description="Basic and acidic residues" evidence="11">
    <location>
        <begin position="172"/>
        <end position="185"/>
    </location>
</feature>
<dbReference type="SUPFAM" id="SSF47396">
    <property type="entry name" value="Transcription factor IIA (TFIIA), alpha-helical domain"/>
    <property type="match status" value="1"/>
</dbReference>
<comment type="similarity">
    <text evidence="2">Belongs to the TFIIA subunit 2 family.</text>
</comment>
<keyword evidence="4" id="KW-0805">Transcription regulation</keyword>
<dbReference type="PANTHER" id="PTHR10966">
    <property type="entry name" value="TRANSCRIPTION INITIATION FACTOR IIA SUBUNIT 2"/>
    <property type="match status" value="1"/>
</dbReference>
<dbReference type="InterPro" id="IPR015872">
    <property type="entry name" value="TFIIA_gsu_N"/>
</dbReference>
<feature type="compositionally biased region" description="Polar residues" evidence="11">
    <location>
        <begin position="186"/>
        <end position="195"/>
    </location>
</feature>
<dbReference type="EMBL" id="NPHW01002116">
    <property type="protein sequence ID" value="OXV12125.1"/>
    <property type="molecule type" value="Genomic_DNA"/>
</dbReference>
<evidence type="ECO:0000256" key="5">
    <source>
        <dbReference type="ARBA" id="ARBA00023163"/>
    </source>
</evidence>
<sequence length="422" mass="47550">MSSQYYELYRGSSIGLSLTDTLDDLINEGRIEPQLAMKILSNFDRVITEVLADKVRARLNFKGHLDTYRFCDEVWTFLIKDVNFKLDTQSSVHADKVKISPPSASIRKPPPEEFLKEGFDNDDMYIMVEDEFYAVAQTFTQHLHHAEYLRRIKQAKLENANAIKDIARPTDGKTVMREDKKRQMESESLSAQQMAGLSEITAKRPRVESEGETDTDVDKEDDPWFGTSLHGLMTSSRQTRYLVGLEGVKSSTRAAAGYRQLSMPKSGSGPFQSVQEPQKGPGLTAVDETASEDDDLELAPIGTPIKTSSSPQKLFHKRRASSEVGIKSINTLKEPHETKNGHDSGPEKKKGAPRTSNFRSKMKLLLDELDDFDESPKIKEVKIKEETKDDRSSPLVSAQKSSEEKMLEKQKSRLNEVPTFLV</sequence>
<feature type="region of interest" description="Disordered" evidence="11">
    <location>
        <begin position="383"/>
        <end position="422"/>
    </location>
</feature>
<dbReference type="CDD" id="cd10145">
    <property type="entry name" value="TFIIA_gamma_N"/>
    <property type="match status" value="1"/>
</dbReference>
<evidence type="ECO:0000259" key="13">
    <source>
        <dbReference type="Pfam" id="PF02751"/>
    </source>
</evidence>
<evidence type="ECO:0000256" key="7">
    <source>
        <dbReference type="ARBA" id="ARBA00024733"/>
    </source>
</evidence>
<dbReference type="Pfam" id="PF02268">
    <property type="entry name" value="TFIIA_gamma_N"/>
    <property type="match status" value="1"/>
</dbReference>
<dbReference type="SUPFAM" id="SSF50784">
    <property type="entry name" value="Transcription factor IIA (TFIIA), beta-barrel domain"/>
    <property type="match status" value="1"/>
</dbReference>
<evidence type="ECO:0000256" key="11">
    <source>
        <dbReference type="SAM" id="MobiDB-lite"/>
    </source>
</evidence>
<feature type="compositionally biased region" description="Basic and acidic residues" evidence="11">
    <location>
        <begin position="383"/>
        <end position="392"/>
    </location>
</feature>
<comment type="function">
    <text evidence="7">TFIIA is a component of the transcription machinery of RNA polymerase II and plays an important role in transcriptional activation. TFIIA in a complex with TBP mediates transcriptional activity.</text>
</comment>
<keyword evidence="5" id="KW-0804">Transcription</keyword>
<protein>
    <recommendedName>
        <fullName evidence="3">Transcription initiation factor IIA subunit 2</fullName>
    </recommendedName>
    <alternativeName>
        <fullName evidence="9">General transcription factor IIA subunit 2</fullName>
    </alternativeName>
    <alternativeName>
        <fullName evidence="8">Transcription initiation factor IIA small chain</fullName>
    </alternativeName>
</protein>
<feature type="region of interest" description="Disordered" evidence="11">
    <location>
        <begin position="172"/>
        <end position="223"/>
    </location>
</feature>
<keyword evidence="15" id="KW-1185">Reference proteome</keyword>
<feature type="compositionally biased region" description="Basic and acidic residues" evidence="11">
    <location>
        <begin position="401"/>
        <end position="414"/>
    </location>
</feature>
<evidence type="ECO:0000256" key="4">
    <source>
        <dbReference type="ARBA" id="ARBA00023015"/>
    </source>
</evidence>
<gene>
    <name evidence="14" type="ORF">Egran_00115</name>
</gene>
<evidence type="ECO:0000256" key="6">
    <source>
        <dbReference type="ARBA" id="ARBA00023242"/>
    </source>
</evidence>
<dbReference type="Gene3D" id="1.10.287.190">
    <property type="entry name" value="Transcription factor IIA gamma subunit, alpha-helical domain"/>
    <property type="match status" value="1"/>
</dbReference>
<dbReference type="InterPro" id="IPR009088">
    <property type="entry name" value="TFIIA_b-brl"/>
</dbReference>
<dbReference type="InterPro" id="IPR009083">
    <property type="entry name" value="TFIIA_a-hlx"/>
</dbReference>
<accession>A0A232M6T4</accession>
<dbReference type="InterPro" id="IPR015871">
    <property type="entry name" value="TFIIA_gsu_C"/>
</dbReference>